<evidence type="ECO:0000313" key="2">
    <source>
        <dbReference type="EMBL" id="ADG92903.1"/>
    </source>
</evidence>
<dbReference type="AlphaFoldDB" id="D5V4J8"/>
<proteinExistence type="predicted"/>
<dbReference type="Proteomes" id="UP000000939">
    <property type="component" value="Chromosome"/>
</dbReference>
<feature type="signal peptide" evidence="1">
    <location>
        <begin position="1"/>
        <end position="23"/>
    </location>
</feature>
<evidence type="ECO:0000313" key="3">
    <source>
        <dbReference type="Proteomes" id="UP000000939"/>
    </source>
</evidence>
<evidence type="ECO:0000256" key="1">
    <source>
        <dbReference type="SAM" id="SignalP"/>
    </source>
</evidence>
<keyword evidence="3" id="KW-1185">Reference proteome</keyword>
<organism evidence="2 3">
    <name type="scientific">Arcobacter nitrofigilis (strain ATCC 33309 / DSM 7299 / CCUG 15893 / LMG 7604 / NCTC 12251 / CI)</name>
    <name type="common">Campylobacter nitrofigilis</name>
    <dbReference type="NCBI Taxonomy" id="572480"/>
    <lineage>
        <taxon>Bacteria</taxon>
        <taxon>Pseudomonadati</taxon>
        <taxon>Campylobacterota</taxon>
        <taxon>Epsilonproteobacteria</taxon>
        <taxon>Campylobacterales</taxon>
        <taxon>Arcobacteraceae</taxon>
        <taxon>Arcobacter</taxon>
    </lineage>
</organism>
<dbReference type="STRING" id="572480.Arnit_1245"/>
<dbReference type="RefSeq" id="WP_013135048.1">
    <property type="nucleotide sequence ID" value="NC_014166.1"/>
</dbReference>
<dbReference type="Gene3D" id="3.90.280.10">
    <property type="entry name" value="PEBP-like"/>
    <property type="match status" value="1"/>
</dbReference>
<dbReference type="EMBL" id="CP001999">
    <property type="protein sequence ID" value="ADG92903.1"/>
    <property type="molecule type" value="Genomic_DNA"/>
</dbReference>
<gene>
    <name evidence="2" type="ordered locus">Arnit_1245</name>
</gene>
<name>D5V4J8_ARCNC</name>
<feature type="chain" id="PRO_5003078312" evidence="1">
    <location>
        <begin position="24"/>
        <end position="172"/>
    </location>
</feature>
<protein>
    <submittedName>
        <fullName evidence="2">Uncharacterized protein</fullName>
    </submittedName>
</protein>
<keyword evidence="1" id="KW-0732">Signal</keyword>
<accession>D5V4J8</accession>
<dbReference type="InterPro" id="IPR036610">
    <property type="entry name" value="PEBP-like_sf"/>
</dbReference>
<dbReference type="HOGENOM" id="CLU_1554587_0_0_7"/>
<reference evidence="2 3" key="1">
    <citation type="journal article" date="2010" name="Stand. Genomic Sci.">
        <title>Complete genome sequence of Arcobacter nitrofigilis type strain (CI).</title>
        <authorList>
            <person name="Pati A."/>
            <person name="Gronow S."/>
            <person name="Lapidus A."/>
            <person name="Copeland A."/>
            <person name="Glavina Del Rio T."/>
            <person name="Nolan M."/>
            <person name="Lucas S."/>
            <person name="Tice H."/>
            <person name="Cheng J.F."/>
            <person name="Han C."/>
            <person name="Chertkov O."/>
            <person name="Bruce D."/>
            <person name="Tapia R."/>
            <person name="Goodwin L."/>
            <person name="Pitluck S."/>
            <person name="Liolios K."/>
            <person name="Ivanova N."/>
            <person name="Mavromatis K."/>
            <person name="Chen A."/>
            <person name="Palaniappan K."/>
            <person name="Land M."/>
            <person name="Hauser L."/>
            <person name="Chang Y.J."/>
            <person name="Jeffries C.D."/>
            <person name="Detter J.C."/>
            <person name="Rohde M."/>
            <person name="Goker M."/>
            <person name="Bristow J."/>
            <person name="Eisen J.A."/>
            <person name="Markowitz V."/>
            <person name="Hugenholtz P."/>
            <person name="Klenk H.P."/>
            <person name="Kyrpides N.C."/>
        </authorList>
    </citation>
    <scope>NUCLEOTIDE SEQUENCE [LARGE SCALE GENOMIC DNA]</scope>
    <source>
        <strain evidence="3">ATCC 33309 / DSM 7299 / CCUG 15893 / LMG 7604 / NCTC 12251 / CI</strain>
    </source>
</reference>
<sequence precursor="true">MKKVFLLIYSAFASFLFSSSLLASDIKVSFTDKKWDGEKIPLDEVCSNYNVEAGSTPGLYIENLPDGAKKVILKFNDKTFTKMDNGGHGILSFDIEENATNVEIPPQIGETFELDEGFSVVNAHTGTRFGKQEGAYLAPCSGGKGNTYSVDISIVDSKGKVLTSKELVLGKY</sequence>
<dbReference type="OrthoDB" id="5365502at2"/>
<dbReference type="eggNOG" id="ENOG503000T">
    <property type="taxonomic scope" value="Bacteria"/>
</dbReference>
<dbReference type="KEGG" id="ant:Arnit_1245"/>